<dbReference type="Proteomes" id="UP000001302">
    <property type="component" value="Chromosome"/>
</dbReference>
<name>E0TE09_PARBH</name>
<dbReference type="SUPFAM" id="SSF51971">
    <property type="entry name" value="Nucleotide-binding domain"/>
    <property type="match status" value="1"/>
</dbReference>
<reference evidence="11" key="1">
    <citation type="submission" date="2010-08" db="EMBL/GenBank/DDBJ databases">
        <title>Genome sequence of Parvularcula bermudensis HTCC2503.</title>
        <authorList>
            <person name="Kang D.-M."/>
            <person name="Oh H.-M."/>
            <person name="Cho J.-C."/>
        </authorList>
    </citation>
    <scope>NUCLEOTIDE SEQUENCE [LARGE SCALE GENOMIC DNA]</scope>
    <source>
        <strain evidence="11">ATCC BAA-594 / HTCC2503 / KCTC 12087</strain>
    </source>
</reference>
<evidence type="ECO:0000256" key="2">
    <source>
        <dbReference type="ARBA" id="ARBA00006730"/>
    </source>
</evidence>
<dbReference type="GO" id="GO:0071949">
    <property type="term" value="F:FAD binding"/>
    <property type="evidence" value="ECO:0007669"/>
    <property type="project" value="InterPro"/>
</dbReference>
<comment type="similarity">
    <text evidence="2">Belongs to the DAMOX/DASOX family.</text>
</comment>
<protein>
    <recommendedName>
        <fullName evidence="7">D-amino-acid oxidase</fullName>
        <ecNumber evidence="6">1.4.3.3</ecNumber>
    </recommendedName>
</protein>
<comment type="catalytic activity">
    <reaction evidence="8">
        <text>a D-alpha-amino acid + O2 + H2O = a 2-oxocarboxylate + H2O2 + NH4(+)</text>
        <dbReference type="Rhea" id="RHEA:21816"/>
        <dbReference type="ChEBI" id="CHEBI:15377"/>
        <dbReference type="ChEBI" id="CHEBI:15379"/>
        <dbReference type="ChEBI" id="CHEBI:16240"/>
        <dbReference type="ChEBI" id="CHEBI:28938"/>
        <dbReference type="ChEBI" id="CHEBI:35179"/>
        <dbReference type="ChEBI" id="CHEBI:59871"/>
        <dbReference type="EC" id="1.4.3.3"/>
    </reaction>
    <physiologicalReaction direction="left-to-right" evidence="8">
        <dbReference type="Rhea" id="RHEA:21817"/>
    </physiologicalReaction>
</comment>
<evidence type="ECO:0000256" key="8">
    <source>
        <dbReference type="ARBA" id="ARBA00049547"/>
    </source>
</evidence>
<keyword evidence="3" id="KW-0285">Flavoprotein</keyword>
<dbReference type="Gene3D" id="3.40.50.720">
    <property type="entry name" value="NAD(P)-binding Rossmann-like Domain"/>
    <property type="match status" value="2"/>
</dbReference>
<accession>E0TE09</accession>
<evidence type="ECO:0000313" key="11">
    <source>
        <dbReference type="Proteomes" id="UP000001302"/>
    </source>
</evidence>
<evidence type="ECO:0000256" key="4">
    <source>
        <dbReference type="ARBA" id="ARBA00022827"/>
    </source>
</evidence>
<gene>
    <name evidence="10" type="ordered locus">PB2503_03777</name>
</gene>
<dbReference type="PANTHER" id="PTHR11530:SF11">
    <property type="entry name" value="D-ASPARTATE OXIDASE"/>
    <property type="match status" value="1"/>
</dbReference>
<keyword evidence="11" id="KW-1185">Reference proteome</keyword>
<dbReference type="InterPro" id="IPR006076">
    <property type="entry name" value="FAD-dep_OxRdtase"/>
</dbReference>
<keyword evidence="5" id="KW-0560">Oxidoreductase</keyword>
<dbReference type="GO" id="GO:0005737">
    <property type="term" value="C:cytoplasm"/>
    <property type="evidence" value="ECO:0007669"/>
    <property type="project" value="TreeGrafter"/>
</dbReference>
<evidence type="ECO:0000256" key="1">
    <source>
        <dbReference type="ARBA" id="ARBA00001974"/>
    </source>
</evidence>
<dbReference type="GO" id="GO:0019478">
    <property type="term" value="P:D-amino acid catabolic process"/>
    <property type="evidence" value="ECO:0007669"/>
    <property type="project" value="TreeGrafter"/>
</dbReference>
<dbReference type="PROSITE" id="PS00677">
    <property type="entry name" value="DAO"/>
    <property type="match status" value="1"/>
</dbReference>
<dbReference type="EC" id="1.4.3.3" evidence="6"/>
<comment type="cofactor">
    <cofactor evidence="1">
        <name>FAD</name>
        <dbReference type="ChEBI" id="CHEBI:57692"/>
    </cofactor>
</comment>
<feature type="domain" description="FAD dependent oxidoreductase" evidence="9">
    <location>
        <begin position="91"/>
        <end position="366"/>
    </location>
</feature>
<dbReference type="EMBL" id="CP002156">
    <property type="protein sequence ID" value="ADM08830.1"/>
    <property type="molecule type" value="Genomic_DNA"/>
</dbReference>
<evidence type="ECO:0000259" key="9">
    <source>
        <dbReference type="Pfam" id="PF01266"/>
    </source>
</evidence>
<dbReference type="Pfam" id="PF01266">
    <property type="entry name" value="DAO"/>
    <property type="match status" value="1"/>
</dbReference>
<evidence type="ECO:0000256" key="3">
    <source>
        <dbReference type="ARBA" id="ARBA00022630"/>
    </source>
</evidence>
<dbReference type="InterPro" id="IPR023209">
    <property type="entry name" value="DAO"/>
</dbReference>
<dbReference type="HOGENOM" id="CLU_034311_6_0_5"/>
<dbReference type="STRING" id="314260.PB2503_03777"/>
<sequence>MAACTTAPGAQQSALLGRGGATQPLIVAPHRRMRITVCTRPFRAAGPRLEAQRFGETTVIHNYGHGGSGWSLAWGSAHEATKLVMEERPSRVAVVGAGAIGLTTATYLAKLGIPTTIYAKEFPAETRSARATGTWSPDSRIALKGETGPDFPAMWERLARKSFATHQYYVGMTGHPVEFSYRYYLSDSAEPTPQSHSGAGPHFADYDDRLDDMTPPAEDLPRSAHSFPVVRARRRISMTFNVSEYSRRLLADYLAFGGRIERADFGSPDDVLALDETTIVNCTGYGARQLWGDDSLIPVRGQIGWLAPQPNALYGAYYNGVGVLSRRDGVILQVHGDTEAWGYQIDNEAPDREEFDRAIATIAPLFENWRG</sequence>
<keyword evidence="4" id="KW-0274">FAD</keyword>
<evidence type="ECO:0000256" key="6">
    <source>
        <dbReference type="ARBA" id="ARBA00039101"/>
    </source>
</evidence>
<evidence type="ECO:0000256" key="7">
    <source>
        <dbReference type="ARBA" id="ARBA00039751"/>
    </source>
</evidence>
<reference evidence="10 11" key="2">
    <citation type="journal article" date="2011" name="J. Bacteriol.">
        <title>Complete genome sequence of strain HTCC2503T of Parvularcula bermudensis, the type species of the order "Parvularculales" in the class Alphaproteobacteria.</title>
        <authorList>
            <person name="Oh H.M."/>
            <person name="Kang I."/>
            <person name="Vergin K.L."/>
            <person name="Kang D."/>
            <person name="Rhee K.H."/>
            <person name="Giovannoni S.J."/>
            <person name="Cho J.C."/>
        </authorList>
    </citation>
    <scope>NUCLEOTIDE SEQUENCE [LARGE SCALE GENOMIC DNA]</scope>
    <source>
        <strain evidence="11">ATCC BAA-594 / HTCC2503 / KCTC 12087</strain>
    </source>
</reference>
<dbReference type="KEGG" id="pbr:PB2503_03777"/>
<evidence type="ECO:0000256" key="5">
    <source>
        <dbReference type="ARBA" id="ARBA00023002"/>
    </source>
</evidence>
<proteinExistence type="inferred from homology"/>
<dbReference type="AlphaFoldDB" id="E0TE09"/>
<dbReference type="GO" id="GO:0003884">
    <property type="term" value="F:D-amino-acid oxidase activity"/>
    <property type="evidence" value="ECO:0007669"/>
    <property type="project" value="UniProtKB-EC"/>
</dbReference>
<organism evidence="10 11">
    <name type="scientific">Parvularcula bermudensis (strain ATCC BAA-594 / HTCC2503 / KCTC 12087)</name>
    <dbReference type="NCBI Taxonomy" id="314260"/>
    <lineage>
        <taxon>Bacteria</taxon>
        <taxon>Pseudomonadati</taxon>
        <taxon>Pseudomonadota</taxon>
        <taxon>Alphaproteobacteria</taxon>
        <taxon>Parvularculales</taxon>
        <taxon>Parvularculaceae</taxon>
        <taxon>Parvularcula</taxon>
    </lineage>
</organism>
<dbReference type="PANTHER" id="PTHR11530">
    <property type="entry name" value="D-AMINO ACID OXIDASE"/>
    <property type="match status" value="1"/>
</dbReference>
<evidence type="ECO:0000313" key="10">
    <source>
        <dbReference type="EMBL" id="ADM08830.1"/>
    </source>
</evidence>
<dbReference type="eggNOG" id="COG0665">
    <property type="taxonomic scope" value="Bacteria"/>
</dbReference>
<dbReference type="InterPro" id="IPR006181">
    <property type="entry name" value="D-amino_acid_oxidase_CS"/>
</dbReference>